<dbReference type="InterPro" id="IPR008969">
    <property type="entry name" value="CarboxyPept-like_regulatory"/>
</dbReference>
<keyword evidence="1" id="KW-0732">Signal</keyword>
<sequence length="836" mass="95938">MSNFNKLFKVLLLIISFSLFINAVVAQTIHGKVQDKYGRALAYASVYVKGGAAGTTSNSDGIFKLNIPEGQQYIVCAFVGYQKQEYAVLLANGEEKVLFFTLTEQPVTLESVQVNSNKEDPAYEIIRKAINARKDNLNAVNTLSTQVYMKGMVQTYSMPRKIFGIKLRPSKELVDSVGKGILYFSESVTNYYKQFQPESFKEEVISVKVSGRSNNFGFNSVKSMDVNFYQNELLLDGLSSRGFVSPIANEALYFYKYKFLGTFYEDGVEINKIRVQAKRKFEPTYQYGEINIIEGSWKIHSIDMLLNKNAQIEIIDSLRIQQVMSPIEGQWLPQQTFIQANFNIMGVVAGADFLSVYNRYKVNPDIKDILQEHLLMEYQEGANKRSLAYWDSIRPVPLTYVEQTDYLKKDSLETKRNSQAYKDSVIKVFNRVTFDKLVISGSGFYNKRYKILTSLPPLLHTVQYNTVEGWLFNYAPKIALTSDTGGAVLRPFIRYGFKSRHFNAALLAKRTMGKDPRRRWELNAGIGKNIFQINPSDPINPVINSISTLWYKRNYMKIYEKAFMTVGFKNETLRGFKVSGDVSFEERIPLQNTDTNYSWRKYDDRRFTNNYPEELPPGYFNRHKAFLINADITYQPGQKIIKYPHKLFSVGSDYPTFGFSFSQAIPGILKSKTSFSKWKFSVKDYLNLKLAGSANYNLSVGGFFNSNNVPLPDWQHFNGNLTIVAREYVNSFQLAPYYANSTNDKQYVAGNFEWHWNGLLTNKIPLIRRFNWGVVTGSNAFYVDEKRNYFEFFIGIENILKTIRIDYVWGYDGFNNKPKSSIIIGFSGLFTGQGIE</sequence>
<name>A0ABT4UEG0_9BACT</name>
<dbReference type="SUPFAM" id="SSF49464">
    <property type="entry name" value="Carboxypeptidase regulatory domain-like"/>
    <property type="match status" value="1"/>
</dbReference>
<feature type="signal peptide" evidence="1">
    <location>
        <begin position="1"/>
        <end position="26"/>
    </location>
</feature>
<dbReference type="EMBL" id="JAQGEF010000001">
    <property type="protein sequence ID" value="MDA3613224.1"/>
    <property type="molecule type" value="Genomic_DNA"/>
</dbReference>
<feature type="chain" id="PRO_5046822158" evidence="1">
    <location>
        <begin position="27"/>
        <end position="836"/>
    </location>
</feature>
<evidence type="ECO:0000313" key="3">
    <source>
        <dbReference type="Proteomes" id="UP001210231"/>
    </source>
</evidence>
<evidence type="ECO:0000256" key="1">
    <source>
        <dbReference type="SAM" id="SignalP"/>
    </source>
</evidence>
<evidence type="ECO:0000313" key="2">
    <source>
        <dbReference type="EMBL" id="MDA3613224.1"/>
    </source>
</evidence>
<gene>
    <name evidence="2" type="ORF">O3P16_00265</name>
</gene>
<dbReference type="InterPro" id="IPR043741">
    <property type="entry name" value="DUF5686"/>
</dbReference>
<dbReference type="Gene3D" id="2.60.40.1120">
    <property type="entry name" value="Carboxypeptidase-like, regulatory domain"/>
    <property type="match status" value="1"/>
</dbReference>
<comment type="caution">
    <text evidence="2">The sequence shown here is derived from an EMBL/GenBank/DDBJ whole genome shotgun (WGS) entry which is preliminary data.</text>
</comment>
<dbReference type="RefSeq" id="WP_407029557.1">
    <property type="nucleotide sequence ID" value="NZ_JAQGEF010000001.1"/>
</dbReference>
<protein>
    <submittedName>
        <fullName evidence="2">DUF5686 and carboxypeptidase regulatory-like domain-containing protein</fullName>
    </submittedName>
</protein>
<proteinExistence type="predicted"/>
<keyword evidence="3" id="KW-1185">Reference proteome</keyword>
<reference evidence="2 3" key="1">
    <citation type="submission" date="2022-12" db="EMBL/GenBank/DDBJ databases">
        <title>Chitinophagaceae gen. sp. nov., a new member of the family Chitinophagaceae, isolated from soil in a chemical factory.</title>
        <authorList>
            <person name="Ke Z."/>
        </authorList>
    </citation>
    <scope>NUCLEOTIDE SEQUENCE [LARGE SCALE GENOMIC DNA]</scope>
    <source>
        <strain evidence="2 3">LY-5</strain>
    </source>
</reference>
<accession>A0ABT4UEG0</accession>
<dbReference type="Proteomes" id="UP001210231">
    <property type="component" value="Unassembled WGS sequence"/>
</dbReference>
<organism evidence="2 3">
    <name type="scientific">Polluticaenibacter yanchengensis</name>
    <dbReference type="NCBI Taxonomy" id="3014562"/>
    <lineage>
        <taxon>Bacteria</taxon>
        <taxon>Pseudomonadati</taxon>
        <taxon>Bacteroidota</taxon>
        <taxon>Chitinophagia</taxon>
        <taxon>Chitinophagales</taxon>
        <taxon>Chitinophagaceae</taxon>
        <taxon>Polluticaenibacter</taxon>
    </lineage>
</organism>
<dbReference type="Pfam" id="PF18939">
    <property type="entry name" value="DUF5686"/>
    <property type="match status" value="1"/>
</dbReference>
<dbReference type="Pfam" id="PF13715">
    <property type="entry name" value="CarbopepD_reg_2"/>
    <property type="match status" value="1"/>
</dbReference>